<accession>A0A9J6RB01</accession>
<name>A0A9J6RB01_9BACI</name>
<proteinExistence type="inferred from homology"/>
<feature type="transmembrane region" description="Helical" evidence="8">
    <location>
        <begin position="118"/>
        <end position="135"/>
    </location>
</feature>
<dbReference type="GO" id="GO:0009847">
    <property type="term" value="P:spore germination"/>
    <property type="evidence" value="ECO:0007669"/>
    <property type="project" value="InterPro"/>
</dbReference>
<dbReference type="AlphaFoldDB" id="A0A9J6RB01"/>
<evidence type="ECO:0000256" key="4">
    <source>
        <dbReference type="ARBA" id="ARBA00022544"/>
    </source>
</evidence>
<keyword evidence="5 8" id="KW-0812">Transmembrane</keyword>
<feature type="transmembrane region" description="Helical" evidence="8">
    <location>
        <begin position="313"/>
        <end position="328"/>
    </location>
</feature>
<feature type="transmembrane region" description="Helical" evidence="8">
    <location>
        <begin position="340"/>
        <end position="362"/>
    </location>
</feature>
<comment type="similarity">
    <text evidence="2">Belongs to the amino acid-polyamine-organocation (APC) superfamily. Spore germination protein (SGP) (TC 2.A.3.9) family.</text>
</comment>
<evidence type="ECO:0000256" key="3">
    <source>
        <dbReference type="ARBA" id="ARBA00022448"/>
    </source>
</evidence>
<dbReference type="PANTHER" id="PTHR34975:SF2">
    <property type="entry name" value="SPORE GERMINATION PROTEIN A2"/>
    <property type="match status" value="1"/>
</dbReference>
<dbReference type="EMBL" id="JAPRAT010000008">
    <property type="protein sequence ID" value="MCZ0702719.1"/>
    <property type="molecule type" value="Genomic_DNA"/>
</dbReference>
<keyword evidence="3" id="KW-0813">Transport</keyword>
<keyword evidence="6 8" id="KW-1133">Transmembrane helix</keyword>
<keyword evidence="10" id="KW-1185">Reference proteome</keyword>
<dbReference type="GO" id="GO:0016020">
    <property type="term" value="C:membrane"/>
    <property type="evidence" value="ECO:0007669"/>
    <property type="project" value="UniProtKB-SubCell"/>
</dbReference>
<evidence type="ECO:0000256" key="2">
    <source>
        <dbReference type="ARBA" id="ARBA00007998"/>
    </source>
</evidence>
<sequence length="364" mass="41004">MPNQREPVTTVQLACVIINSTIGISVLSLPRWGAEIVGSGGVFATFLALIFYLIFLVILSLVARRFPEQNLIQFGNKIVGKYISFIFGLMITVLFVLLTSMVIREFGEVMATTLLRETPLEVSLFVMLAIVAIASRKNISEFGYIHFYYIPFIIMPGLFLISMAIPEGDFFRILPVLGNEPSLTGMLDSSMTIIALPFFQIGLYTLTVIFPKMQDPKKALKGSLYGWIGVFIMIMSITTVTYAALGAEQINEEVWPVLALARSISFPMPPFQRLDIFFIVFWIITAFTTILSGFLISIHTFADTFKMNNHRKLSYWFLPVFLFVALVPENNVQMYDWMPIIGKTSLVITAGYPTLLVIISMFKK</sequence>
<evidence type="ECO:0000313" key="9">
    <source>
        <dbReference type="EMBL" id="MCZ0702719.1"/>
    </source>
</evidence>
<protein>
    <submittedName>
        <fullName evidence="9">GerAB/ArcD/ProY family transporter</fullName>
    </submittedName>
</protein>
<dbReference type="NCBIfam" id="TIGR00912">
    <property type="entry name" value="2A0309"/>
    <property type="match status" value="1"/>
</dbReference>
<comment type="subcellular location">
    <subcellularLocation>
        <location evidence="1">Membrane</location>
        <topology evidence="1">Multi-pass membrane protein</topology>
    </subcellularLocation>
</comment>
<organism evidence="9 10">
    <name type="scientific">Natronobacillus azotifigens</name>
    <dbReference type="NCBI Taxonomy" id="472978"/>
    <lineage>
        <taxon>Bacteria</taxon>
        <taxon>Bacillati</taxon>
        <taxon>Bacillota</taxon>
        <taxon>Bacilli</taxon>
        <taxon>Bacillales</taxon>
        <taxon>Bacillaceae</taxon>
        <taxon>Natronobacillus</taxon>
    </lineage>
</organism>
<evidence type="ECO:0000313" key="10">
    <source>
        <dbReference type="Proteomes" id="UP001084197"/>
    </source>
</evidence>
<evidence type="ECO:0000256" key="1">
    <source>
        <dbReference type="ARBA" id="ARBA00004141"/>
    </source>
</evidence>
<feature type="transmembrane region" description="Helical" evidence="8">
    <location>
        <begin position="185"/>
        <end position="210"/>
    </location>
</feature>
<keyword evidence="7 8" id="KW-0472">Membrane</keyword>
<feature type="transmembrane region" description="Helical" evidence="8">
    <location>
        <begin position="7"/>
        <end position="29"/>
    </location>
</feature>
<dbReference type="Gene3D" id="1.20.1740.10">
    <property type="entry name" value="Amino acid/polyamine transporter I"/>
    <property type="match status" value="1"/>
</dbReference>
<evidence type="ECO:0000256" key="6">
    <source>
        <dbReference type="ARBA" id="ARBA00022989"/>
    </source>
</evidence>
<dbReference type="Pfam" id="PF03845">
    <property type="entry name" value="Spore_permease"/>
    <property type="match status" value="1"/>
</dbReference>
<evidence type="ECO:0000256" key="7">
    <source>
        <dbReference type="ARBA" id="ARBA00023136"/>
    </source>
</evidence>
<comment type="caution">
    <text evidence="9">The sequence shown here is derived from an EMBL/GenBank/DDBJ whole genome shotgun (WGS) entry which is preliminary data.</text>
</comment>
<feature type="transmembrane region" description="Helical" evidence="8">
    <location>
        <begin position="147"/>
        <end position="165"/>
    </location>
</feature>
<dbReference type="Proteomes" id="UP001084197">
    <property type="component" value="Unassembled WGS sequence"/>
</dbReference>
<dbReference type="RefSeq" id="WP_268779488.1">
    <property type="nucleotide sequence ID" value="NZ_JAPRAT010000008.1"/>
</dbReference>
<keyword evidence="4" id="KW-0309">Germination</keyword>
<dbReference type="PANTHER" id="PTHR34975">
    <property type="entry name" value="SPORE GERMINATION PROTEIN A2"/>
    <property type="match status" value="1"/>
</dbReference>
<gene>
    <name evidence="9" type="ORF">OWO01_05810</name>
</gene>
<feature type="transmembrane region" description="Helical" evidence="8">
    <location>
        <begin position="276"/>
        <end position="301"/>
    </location>
</feature>
<evidence type="ECO:0000256" key="8">
    <source>
        <dbReference type="SAM" id="Phobius"/>
    </source>
</evidence>
<reference evidence="9" key="1">
    <citation type="submission" date="2022-11" db="EMBL/GenBank/DDBJ databases">
        <title>WGS of Natronobacillus azotifigens 24KS-1, an anaerobic diazotrophic haloalkaliphile from soda-rich habitats.</title>
        <authorList>
            <person name="Sorokin D.Y."/>
            <person name="Merkel A.Y."/>
        </authorList>
    </citation>
    <scope>NUCLEOTIDE SEQUENCE</scope>
    <source>
        <strain evidence="9">24KS-1</strain>
    </source>
</reference>
<feature type="transmembrane region" description="Helical" evidence="8">
    <location>
        <begin position="41"/>
        <end position="62"/>
    </location>
</feature>
<feature type="transmembrane region" description="Helical" evidence="8">
    <location>
        <begin position="222"/>
        <end position="245"/>
    </location>
</feature>
<dbReference type="InterPro" id="IPR004761">
    <property type="entry name" value="Spore_GerAB"/>
</dbReference>
<feature type="transmembrane region" description="Helical" evidence="8">
    <location>
        <begin position="82"/>
        <end position="103"/>
    </location>
</feature>
<evidence type="ECO:0000256" key="5">
    <source>
        <dbReference type="ARBA" id="ARBA00022692"/>
    </source>
</evidence>